<reference evidence="3 4" key="1">
    <citation type="submission" date="2015-11" db="EMBL/GenBank/DDBJ databases">
        <title>Genomes and virulence difference between two physiological races of Phytophthora nicotianae.</title>
        <authorList>
            <person name="Liu H."/>
            <person name="Ma X."/>
            <person name="Yu H."/>
            <person name="Fang D."/>
            <person name="Li Y."/>
            <person name="Wang X."/>
            <person name="Wang W."/>
            <person name="Dong Y."/>
            <person name="Xiao B."/>
        </authorList>
    </citation>
    <scope>NUCLEOTIDE SEQUENCE [LARGE SCALE GENOMIC DNA]</scope>
    <source>
        <strain evidence="4">race 0</strain>
    </source>
</reference>
<evidence type="ECO:0000313" key="4">
    <source>
        <dbReference type="Proteomes" id="UP000052943"/>
    </source>
</evidence>
<dbReference type="EMBL" id="LNFO01005520">
    <property type="protein sequence ID" value="KUF77696.1"/>
    <property type="molecule type" value="Genomic_DNA"/>
</dbReference>
<dbReference type="Pfam" id="PF07699">
    <property type="entry name" value="Ephrin_rec_like"/>
    <property type="match status" value="1"/>
</dbReference>
<feature type="signal peptide" evidence="1">
    <location>
        <begin position="1"/>
        <end position="24"/>
    </location>
</feature>
<feature type="chain" id="PRO_5006939967" description="Tyrosine-protein kinase ephrin type A/B receptor-like domain-containing protein" evidence="1">
    <location>
        <begin position="25"/>
        <end position="824"/>
    </location>
</feature>
<dbReference type="PANTHER" id="PTHR46104">
    <property type="entry name" value="GENE 9195-RELATED-RELATED"/>
    <property type="match status" value="1"/>
</dbReference>
<dbReference type="InterPro" id="IPR009030">
    <property type="entry name" value="Growth_fac_rcpt_cys_sf"/>
</dbReference>
<gene>
    <name evidence="3" type="ORF">AM587_10016745</name>
</gene>
<sequence length="824" mass="86655">MRLGRYLLYLILLILAGYHSIVHAADATVSSSWRNSTVGAAAVLDLVLTTGDDPLLPADALLEIRVGSQFTVASDASVDDAVLRETLDGTWSVTVDTNANKLTVQRSGTGTEVTSGTQLRFKLTGITNPTRAGRVSVGTMEISDSGAQFTRTLQLPMMEIEPGTIWNAQLALSNLLSGRSVSVMAHMTLSHVVPNDGAIAVYLPYMYGSLPGVTLSSIAGLNGDFTISTKNNAIWIKRDLGSGTDSAEMQDVAIVLKGIIHPLLEGPLGPSVLLQTLDSANRIIDQAYVDTSDNVLAKARVVFSSLSLPVTEGDATGGHYTVSLSAPPYGNTALTLAVGDSTSREKLTLDPESVIFSASNWSTPTKITVTASNDYVVSGSSTEESIVRIGHTIVTGDSGNSFAMIDEVNVHISENDFPAVHLSERFLAVVEGLRNDSYQISLLSQPSNDVVIQMTPQDLFIETFPDQVVFTTNSWNTPKIINVVASLTASTARATSGIFHQLSSADANYNGKSDRVFPQNEVLVYYEPLEMESCVEPCRAGWFPLVNTATGESQCVGCPLGYFCAGSCAAPVACPKGTSSSVEFAHDVSACQTCSTGMYAHTEGLSNCLVCPAGASCSDKEASPEPCPTGFYSGTGETRCHECPAGSFNNETFQSTCTHCPEGYYCPKGSINPVACAQGTYSVNSGATPCENCSAGYACSDPTIRPVACSSGTYSLADSSTCTTCPSGHSCPSTDQAPQVCGAGYYSAQGSTVCKVCPHGYACSSSTTSEPVVCISGTYSSNERAMSCRTCPAGHSCVDVSQSPVLCQLGSYSMEVWHSDATVS</sequence>
<dbReference type="SMART" id="SM01411">
    <property type="entry name" value="Ephrin_rec_like"/>
    <property type="match status" value="5"/>
</dbReference>
<dbReference type="OrthoDB" id="127992at2759"/>
<feature type="domain" description="Tyrosine-protein kinase ephrin type A/B receptor-like" evidence="2">
    <location>
        <begin position="630"/>
        <end position="665"/>
    </location>
</feature>
<protein>
    <recommendedName>
        <fullName evidence="2">Tyrosine-protein kinase ephrin type A/B receptor-like domain-containing protein</fullName>
    </recommendedName>
</protein>
<evidence type="ECO:0000313" key="3">
    <source>
        <dbReference type="EMBL" id="KUF77696.1"/>
    </source>
</evidence>
<accession>A0A0W8C115</accession>
<dbReference type="InterPro" id="IPR011641">
    <property type="entry name" value="Tyr-kin_ephrin_A/B_rcpt-like"/>
</dbReference>
<dbReference type="AlphaFoldDB" id="A0A0W8C115"/>
<dbReference type="STRING" id="4790.A0A0W8C115"/>
<evidence type="ECO:0000259" key="2">
    <source>
        <dbReference type="Pfam" id="PF07699"/>
    </source>
</evidence>
<name>A0A0W8C115_PHYNI</name>
<organism evidence="3 4">
    <name type="scientific">Phytophthora nicotianae</name>
    <name type="common">Potato buckeye rot agent</name>
    <name type="synonym">Phytophthora parasitica</name>
    <dbReference type="NCBI Taxonomy" id="4792"/>
    <lineage>
        <taxon>Eukaryota</taxon>
        <taxon>Sar</taxon>
        <taxon>Stramenopiles</taxon>
        <taxon>Oomycota</taxon>
        <taxon>Peronosporomycetes</taxon>
        <taxon>Peronosporales</taxon>
        <taxon>Peronosporaceae</taxon>
        <taxon>Phytophthora</taxon>
    </lineage>
</organism>
<keyword evidence="1" id="KW-0732">Signal</keyword>
<evidence type="ECO:0000256" key="1">
    <source>
        <dbReference type="SAM" id="SignalP"/>
    </source>
</evidence>
<proteinExistence type="predicted"/>
<dbReference type="PANTHER" id="PTHR46104:SF1">
    <property type="entry name" value="GENE 9195-RELATED"/>
    <property type="match status" value="1"/>
</dbReference>
<dbReference type="Proteomes" id="UP000052943">
    <property type="component" value="Unassembled WGS sequence"/>
</dbReference>
<comment type="caution">
    <text evidence="3">The sequence shown here is derived from an EMBL/GenBank/DDBJ whole genome shotgun (WGS) entry which is preliminary data.</text>
</comment>
<dbReference type="SUPFAM" id="SSF57184">
    <property type="entry name" value="Growth factor receptor domain"/>
    <property type="match status" value="2"/>
</dbReference>
<dbReference type="Gene3D" id="2.10.50.10">
    <property type="entry name" value="Tumor Necrosis Factor Receptor, subunit A, domain 2"/>
    <property type="match status" value="1"/>
</dbReference>